<feature type="domain" description="PPIase FKBP-type" evidence="9">
    <location>
        <begin position="187"/>
        <end position="273"/>
    </location>
</feature>
<dbReference type="InterPro" id="IPR050754">
    <property type="entry name" value="FKBP4/5/8-like"/>
</dbReference>
<dbReference type="SMART" id="SM00028">
    <property type="entry name" value="TPR"/>
    <property type="match status" value="2"/>
</dbReference>
<dbReference type="Proteomes" id="UP000549394">
    <property type="component" value="Unassembled WGS sequence"/>
</dbReference>
<dbReference type="SUPFAM" id="SSF48452">
    <property type="entry name" value="TPR-like"/>
    <property type="match status" value="1"/>
</dbReference>
<evidence type="ECO:0000313" key="11">
    <source>
        <dbReference type="Proteomes" id="UP000549394"/>
    </source>
</evidence>
<dbReference type="Pfam" id="PF00254">
    <property type="entry name" value="FKBP_C"/>
    <property type="match status" value="1"/>
</dbReference>
<evidence type="ECO:0000256" key="6">
    <source>
        <dbReference type="ARBA" id="ARBA00023235"/>
    </source>
</evidence>
<dbReference type="PANTHER" id="PTHR46512:SF9">
    <property type="entry name" value="PEPTIDYLPROLYL ISOMERASE"/>
    <property type="match status" value="1"/>
</dbReference>
<dbReference type="AlphaFoldDB" id="A0A7I8VYM5"/>
<accession>A0A7I8VYM5</accession>
<dbReference type="GO" id="GO:0003755">
    <property type="term" value="F:peptidyl-prolyl cis-trans isomerase activity"/>
    <property type="evidence" value="ECO:0007669"/>
    <property type="project" value="UniProtKB-KW"/>
</dbReference>
<comment type="caution">
    <text evidence="10">The sequence shown here is derived from an EMBL/GenBank/DDBJ whole genome shotgun (WGS) entry which is preliminary data.</text>
</comment>
<dbReference type="Gene3D" id="1.25.40.10">
    <property type="entry name" value="Tetratricopeptide repeat domain"/>
    <property type="match status" value="1"/>
</dbReference>
<dbReference type="PROSITE" id="PS50059">
    <property type="entry name" value="FKBP_PPIASE"/>
    <property type="match status" value="1"/>
</dbReference>
<dbReference type="InterPro" id="IPR011990">
    <property type="entry name" value="TPR-like_helical_dom_sf"/>
</dbReference>
<evidence type="ECO:0000256" key="8">
    <source>
        <dbReference type="PROSITE-ProRule" id="PRU00339"/>
    </source>
</evidence>
<organism evidence="10 11">
    <name type="scientific">Dimorphilus gyrociliatus</name>
    <dbReference type="NCBI Taxonomy" id="2664684"/>
    <lineage>
        <taxon>Eukaryota</taxon>
        <taxon>Metazoa</taxon>
        <taxon>Spiralia</taxon>
        <taxon>Lophotrochozoa</taxon>
        <taxon>Annelida</taxon>
        <taxon>Polychaeta</taxon>
        <taxon>Polychaeta incertae sedis</taxon>
        <taxon>Dinophilidae</taxon>
        <taxon>Dimorphilus</taxon>
    </lineage>
</organism>
<evidence type="ECO:0000256" key="7">
    <source>
        <dbReference type="PROSITE-ProRule" id="PRU00277"/>
    </source>
</evidence>
<evidence type="ECO:0000259" key="9">
    <source>
        <dbReference type="PROSITE" id="PS50059"/>
    </source>
</evidence>
<comment type="catalytic activity">
    <reaction evidence="1 7">
        <text>[protein]-peptidylproline (omega=180) = [protein]-peptidylproline (omega=0)</text>
        <dbReference type="Rhea" id="RHEA:16237"/>
        <dbReference type="Rhea" id="RHEA-COMP:10747"/>
        <dbReference type="Rhea" id="RHEA-COMP:10748"/>
        <dbReference type="ChEBI" id="CHEBI:83833"/>
        <dbReference type="ChEBI" id="CHEBI:83834"/>
        <dbReference type="EC" id="5.2.1.8"/>
    </reaction>
</comment>
<keyword evidence="3" id="KW-0677">Repeat</keyword>
<name>A0A7I8VYM5_9ANNE</name>
<proteinExistence type="predicted"/>
<evidence type="ECO:0000313" key="10">
    <source>
        <dbReference type="EMBL" id="CAD5121008.1"/>
    </source>
</evidence>
<dbReference type="InterPro" id="IPR019734">
    <property type="entry name" value="TPR_rpt"/>
</dbReference>
<dbReference type="EC" id="5.2.1.8" evidence="2 7"/>
<evidence type="ECO:0000256" key="2">
    <source>
        <dbReference type="ARBA" id="ARBA00013194"/>
    </source>
</evidence>
<reference evidence="10 11" key="1">
    <citation type="submission" date="2020-08" db="EMBL/GenBank/DDBJ databases">
        <authorList>
            <person name="Hejnol A."/>
        </authorList>
    </citation>
    <scope>NUCLEOTIDE SEQUENCE [LARGE SCALE GENOMIC DNA]</scope>
</reference>
<evidence type="ECO:0000256" key="3">
    <source>
        <dbReference type="ARBA" id="ARBA00022737"/>
    </source>
</evidence>
<dbReference type="SUPFAM" id="SSF54534">
    <property type="entry name" value="FKBP-like"/>
    <property type="match status" value="2"/>
</dbReference>
<feature type="repeat" description="TPR" evidence="8">
    <location>
        <begin position="319"/>
        <end position="352"/>
    </location>
</feature>
<keyword evidence="4 8" id="KW-0802">TPR repeat</keyword>
<keyword evidence="6 7" id="KW-0413">Isomerase</keyword>
<keyword evidence="11" id="KW-1185">Reference proteome</keyword>
<sequence>MPNIEESRNANNQSIKVSTADQSLDKLSNFVKGIVTKDNFEQLPNDNGYKILKMTLEEGNGPFLQLNQHVEIGYAILRRNGTVLESNLTESDVLPITVGDNKFLPCITSLLQSMKLYERALYLCDLESQKSHLFKESPAFPTGEDTVIYIVVHSVDKGEDISIKQNRCIIKHTIIKGVDNLTIENMDTFVTVELIGFVKDQIFDKRIESFVLCEARERNIVNGVVLAIKNLTLGEKAKFYIKSSQAYGKYGYKPFNIQPKQDIVYEITLLNFVDVQHEEMESLMATAISNAAQCSLNLELNYEAIDECKQSLSVRKNDEKTLFRLGTAYYRLKSFKEAVEQFNSVLLINGNNKIAASYRLRSEKELKGQLKAEKEKYMRVFNKMSAPKDEHNKDFPSVDDFNVESVKGMVPLDEEQRMFDHDPK</sequence>
<evidence type="ECO:0000256" key="5">
    <source>
        <dbReference type="ARBA" id="ARBA00023110"/>
    </source>
</evidence>
<dbReference type="PANTHER" id="PTHR46512">
    <property type="entry name" value="PEPTIDYLPROLYL ISOMERASE"/>
    <property type="match status" value="1"/>
</dbReference>
<dbReference type="InterPro" id="IPR001179">
    <property type="entry name" value="PPIase_FKBP_dom"/>
</dbReference>
<evidence type="ECO:0000256" key="1">
    <source>
        <dbReference type="ARBA" id="ARBA00000971"/>
    </source>
</evidence>
<dbReference type="EMBL" id="CAJFCJ010000013">
    <property type="protein sequence ID" value="CAD5121008.1"/>
    <property type="molecule type" value="Genomic_DNA"/>
</dbReference>
<keyword evidence="5 7" id="KW-0697">Rotamase</keyword>
<dbReference type="Gene3D" id="3.10.50.40">
    <property type="match status" value="2"/>
</dbReference>
<evidence type="ECO:0000256" key="4">
    <source>
        <dbReference type="ARBA" id="ARBA00022803"/>
    </source>
</evidence>
<dbReference type="InterPro" id="IPR046357">
    <property type="entry name" value="PPIase_dom_sf"/>
</dbReference>
<dbReference type="OrthoDB" id="433738at2759"/>
<gene>
    <name evidence="10" type="ORF">DGYR_LOCUS9013</name>
</gene>
<dbReference type="PROSITE" id="PS50005">
    <property type="entry name" value="TPR"/>
    <property type="match status" value="1"/>
</dbReference>
<protein>
    <recommendedName>
        <fullName evidence="2 7">peptidylprolyl isomerase</fullName>
        <ecNumber evidence="2 7">5.2.1.8</ecNumber>
    </recommendedName>
</protein>